<gene>
    <name evidence="3" type="ORF">GCM10010227_25710</name>
    <name evidence="2" type="ORF">Sgou_30490</name>
</gene>
<dbReference type="Proteomes" id="UP000660975">
    <property type="component" value="Unassembled WGS sequence"/>
</dbReference>
<dbReference type="EMBL" id="BLLO01000017">
    <property type="protein sequence ID" value="GFH78379.1"/>
    <property type="molecule type" value="Genomic_DNA"/>
</dbReference>
<dbReference type="EMBL" id="BMSC01000006">
    <property type="protein sequence ID" value="GGU70515.1"/>
    <property type="molecule type" value="Genomic_DNA"/>
</dbReference>
<feature type="compositionally biased region" description="Low complexity" evidence="1">
    <location>
        <begin position="97"/>
        <end position="107"/>
    </location>
</feature>
<evidence type="ECO:0000313" key="2">
    <source>
        <dbReference type="EMBL" id="GFH78379.1"/>
    </source>
</evidence>
<reference evidence="3" key="1">
    <citation type="journal article" date="2014" name="Int. J. Syst. Evol. Microbiol.">
        <title>Complete genome sequence of Corynebacterium casei LMG S-19264T (=DSM 44701T), isolated from a smear-ripened cheese.</title>
        <authorList>
            <consortium name="US DOE Joint Genome Institute (JGI-PGF)"/>
            <person name="Walter F."/>
            <person name="Albersmeier A."/>
            <person name="Kalinowski J."/>
            <person name="Ruckert C."/>
        </authorList>
    </citation>
    <scope>NUCLEOTIDE SEQUENCE</scope>
    <source>
        <strain evidence="3">JCM 4136</strain>
    </source>
</reference>
<keyword evidence="4" id="KW-1185">Reference proteome</keyword>
<dbReference type="AlphaFoldDB" id="A0A8H9LRR2"/>
<sequence>MRLIGTGEASAASAGVAAAAAAPAASIETATAEAVLRCFMGVLLSVPGNGPAVRSRPGAAAGRAQATASMRLRGETCTRLLNERPPLGKPGVRPAPGGFTRTRGVVSGRRRDGKGQRTPGA</sequence>
<protein>
    <submittedName>
        <fullName evidence="3">Uncharacterized protein</fullName>
    </submittedName>
</protein>
<proteinExistence type="predicted"/>
<organism evidence="3 5">
    <name type="scientific">Streptomyces gougerotii</name>
    <dbReference type="NCBI Taxonomy" id="53448"/>
    <lineage>
        <taxon>Bacteria</taxon>
        <taxon>Bacillati</taxon>
        <taxon>Actinomycetota</taxon>
        <taxon>Actinomycetes</taxon>
        <taxon>Kitasatosporales</taxon>
        <taxon>Streptomycetaceae</taxon>
        <taxon>Streptomyces</taxon>
        <taxon>Streptomyces diastaticus group</taxon>
    </lineage>
</organism>
<name>A0A8H9LRR2_9ACTN</name>
<evidence type="ECO:0000313" key="3">
    <source>
        <dbReference type="EMBL" id="GGU70515.1"/>
    </source>
</evidence>
<feature type="region of interest" description="Disordered" evidence="1">
    <location>
        <begin position="81"/>
        <end position="121"/>
    </location>
</feature>
<evidence type="ECO:0000256" key="1">
    <source>
        <dbReference type="SAM" id="MobiDB-lite"/>
    </source>
</evidence>
<comment type="caution">
    <text evidence="3">The sequence shown here is derived from an EMBL/GenBank/DDBJ whole genome shotgun (WGS) entry which is preliminary data.</text>
</comment>
<evidence type="ECO:0000313" key="5">
    <source>
        <dbReference type="Proteomes" id="UP000660975"/>
    </source>
</evidence>
<dbReference type="Proteomes" id="UP000480804">
    <property type="component" value="Unassembled WGS sequence"/>
</dbReference>
<reference evidence="3" key="3">
    <citation type="submission" date="2020-09" db="EMBL/GenBank/DDBJ databases">
        <authorList>
            <person name="Sun Q."/>
            <person name="Ohkuma M."/>
        </authorList>
    </citation>
    <scope>NUCLEOTIDE SEQUENCE</scope>
    <source>
        <strain evidence="3">JCM 4136</strain>
    </source>
</reference>
<evidence type="ECO:0000313" key="4">
    <source>
        <dbReference type="Proteomes" id="UP000480804"/>
    </source>
</evidence>
<accession>A0A8H9LRR2</accession>
<reference evidence="2 4" key="2">
    <citation type="submission" date="2020-02" db="EMBL/GenBank/DDBJ databases">
        <title>Whole genome shotgun sequence of Streptomyces gougerotii NBRC 13043.</title>
        <authorList>
            <person name="Ichikawa N."/>
            <person name="Komaki H."/>
            <person name="Tamura T."/>
        </authorList>
    </citation>
    <scope>NUCLEOTIDE SEQUENCE [LARGE SCALE GENOMIC DNA]</scope>
    <source>
        <strain evidence="2 4">NBRC 13043</strain>
    </source>
</reference>